<sequence length="61" mass="6898">MAPYCEQVWLVTCNLLGFPDFELEAGWRSAFGNSYEIALHLYCNCSPAWTCRLCCASIICI</sequence>
<name>A0A2L2T5G7_9HYPO</name>
<accession>A0A2L2T5G7</accession>
<protein>
    <submittedName>
        <fullName evidence="1">Uncharacterized protein</fullName>
    </submittedName>
</protein>
<evidence type="ECO:0000313" key="2">
    <source>
        <dbReference type="Proteomes" id="UP000245910"/>
    </source>
</evidence>
<evidence type="ECO:0000313" key="1">
    <source>
        <dbReference type="EMBL" id="CEI65088.1"/>
    </source>
</evidence>
<reference evidence="2" key="1">
    <citation type="submission" date="2014-10" db="EMBL/GenBank/DDBJ databases">
        <authorList>
            <person name="King R."/>
        </authorList>
    </citation>
    <scope>NUCLEOTIDE SEQUENCE [LARGE SCALE GENOMIC DNA]</scope>
    <source>
        <strain evidence="2">A3/5</strain>
    </source>
</reference>
<dbReference type="AlphaFoldDB" id="A0A2L2T5G7"/>
<dbReference type="EMBL" id="LN649229">
    <property type="protein sequence ID" value="CEI65088.1"/>
    <property type="molecule type" value="Genomic_DNA"/>
</dbReference>
<keyword evidence="2" id="KW-1185">Reference proteome</keyword>
<dbReference type="Proteomes" id="UP000245910">
    <property type="component" value="Chromosome I"/>
</dbReference>
<organism evidence="1 2">
    <name type="scientific">Fusarium venenatum</name>
    <dbReference type="NCBI Taxonomy" id="56646"/>
    <lineage>
        <taxon>Eukaryota</taxon>
        <taxon>Fungi</taxon>
        <taxon>Dikarya</taxon>
        <taxon>Ascomycota</taxon>
        <taxon>Pezizomycotina</taxon>
        <taxon>Sordariomycetes</taxon>
        <taxon>Hypocreomycetidae</taxon>
        <taxon>Hypocreales</taxon>
        <taxon>Nectriaceae</taxon>
        <taxon>Fusarium</taxon>
    </lineage>
</organism>
<proteinExistence type="predicted"/>